<dbReference type="GO" id="GO:0004497">
    <property type="term" value="F:monooxygenase activity"/>
    <property type="evidence" value="ECO:0007669"/>
    <property type="project" value="InterPro"/>
</dbReference>
<accession>A0A7I9Y6D7</accession>
<dbReference type="Proteomes" id="UP000465305">
    <property type="component" value="Unassembled WGS sequence"/>
</dbReference>
<organism evidence="1 2">
    <name type="scientific">Mycolicibacter algericus</name>
    <name type="common">Mycobacterium algericum</name>
    <dbReference type="NCBI Taxonomy" id="1288388"/>
    <lineage>
        <taxon>Bacteria</taxon>
        <taxon>Bacillati</taxon>
        <taxon>Actinomycetota</taxon>
        <taxon>Actinomycetes</taxon>
        <taxon>Mycobacteriales</taxon>
        <taxon>Mycobacteriaceae</taxon>
        <taxon>Mycolicibacter</taxon>
    </lineage>
</organism>
<dbReference type="Gene3D" id="1.10.630.10">
    <property type="entry name" value="Cytochrome P450"/>
    <property type="match status" value="1"/>
</dbReference>
<dbReference type="EMBL" id="BLKY01000001">
    <property type="protein sequence ID" value="GFG84053.1"/>
    <property type="molecule type" value="Genomic_DNA"/>
</dbReference>
<sequence>MAGRLVPKGTTVALSYGGADRDPSRYADADEVHLDRKGAALRVWPRAAPVPGLALARLELRLTLEAAARADSRVLPRERD</sequence>
<dbReference type="GO" id="GO:0016705">
    <property type="term" value="F:oxidoreductase activity, acting on paired donors, with incorporation or reduction of molecular oxygen"/>
    <property type="evidence" value="ECO:0007669"/>
    <property type="project" value="InterPro"/>
</dbReference>
<protein>
    <submittedName>
        <fullName evidence="1">Uncharacterized protein</fullName>
    </submittedName>
</protein>
<dbReference type="AlphaFoldDB" id="A0A7I9Y6D7"/>
<evidence type="ECO:0000313" key="1">
    <source>
        <dbReference type="EMBL" id="GFG84053.1"/>
    </source>
</evidence>
<name>A0A7I9Y6D7_MYCAL</name>
<gene>
    <name evidence="1" type="ORF">MALGJ_07290</name>
</gene>
<evidence type="ECO:0000313" key="2">
    <source>
        <dbReference type="Proteomes" id="UP000465305"/>
    </source>
</evidence>
<dbReference type="GO" id="GO:0020037">
    <property type="term" value="F:heme binding"/>
    <property type="evidence" value="ECO:0007669"/>
    <property type="project" value="InterPro"/>
</dbReference>
<proteinExistence type="predicted"/>
<dbReference type="InterPro" id="IPR036396">
    <property type="entry name" value="Cyt_P450_sf"/>
</dbReference>
<reference evidence="1 2" key="1">
    <citation type="journal article" date="2019" name="Emerg. Microbes Infect.">
        <title>Comprehensive subspecies identification of 175 nontuberculous mycobacteria species based on 7547 genomic profiles.</title>
        <authorList>
            <person name="Matsumoto Y."/>
            <person name="Kinjo T."/>
            <person name="Motooka D."/>
            <person name="Nabeya D."/>
            <person name="Jung N."/>
            <person name="Uechi K."/>
            <person name="Horii T."/>
            <person name="Iida T."/>
            <person name="Fujita J."/>
            <person name="Nakamura S."/>
        </authorList>
    </citation>
    <scope>NUCLEOTIDE SEQUENCE [LARGE SCALE GENOMIC DNA]</scope>
    <source>
        <strain evidence="1 2">JCM 30723</strain>
    </source>
</reference>
<comment type="caution">
    <text evidence="1">The sequence shown here is derived from an EMBL/GenBank/DDBJ whole genome shotgun (WGS) entry which is preliminary data.</text>
</comment>
<dbReference type="GO" id="GO:0005506">
    <property type="term" value="F:iron ion binding"/>
    <property type="evidence" value="ECO:0007669"/>
    <property type="project" value="InterPro"/>
</dbReference>
<dbReference type="SUPFAM" id="SSF48264">
    <property type="entry name" value="Cytochrome P450"/>
    <property type="match status" value="1"/>
</dbReference>